<dbReference type="GO" id="GO:0009435">
    <property type="term" value="P:NAD+ biosynthetic process"/>
    <property type="evidence" value="ECO:0007669"/>
    <property type="project" value="UniProtKB-UniRule"/>
</dbReference>
<reference evidence="10" key="1">
    <citation type="submission" date="2022-12" db="EMBL/GenBank/DDBJ databases">
        <authorList>
            <person name="Webb A."/>
        </authorList>
    </citation>
    <scope>NUCLEOTIDE SEQUENCE</scope>
    <source>
        <strain evidence="10">Pd1</strain>
    </source>
</reference>
<evidence type="ECO:0000256" key="1">
    <source>
        <dbReference type="ARBA" id="ARBA00005188"/>
    </source>
</evidence>
<dbReference type="InterPro" id="IPR003694">
    <property type="entry name" value="NAD_synthase"/>
</dbReference>
<dbReference type="GO" id="GO:0004359">
    <property type="term" value="F:glutaminase activity"/>
    <property type="evidence" value="ECO:0007669"/>
    <property type="project" value="InterPro"/>
</dbReference>
<dbReference type="Gene3D" id="3.40.50.620">
    <property type="entry name" value="HUPs"/>
    <property type="match status" value="1"/>
</dbReference>
<evidence type="ECO:0000256" key="4">
    <source>
        <dbReference type="ARBA" id="ARBA00022741"/>
    </source>
</evidence>
<evidence type="ECO:0000256" key="5">
    <source>
        <dbReference type="ARBA" id="ARBA00022840"/>
    </source>
</evidence>
<organism evidence="10 11">
    <name type="scientific">Peronospora destructor</name>
    <dbReference type="NCBI Taxonomy" id="86335"/>
    <lineage>
        <taxon>Eukaryota</taxon>
        <taxon>Sar</taxon>
        <taxon>Stramenopiles</taxon>
        <taxon>Oomycota</taxon>
        <taxon>Peronosporomycetes</taxon>
        <taxon>Peronosporales</taxon>
        <taxon>Peronosporaceae</taxon>
        <taxon>Peronospora</taxon>
    </lineage>
</organism>
<evidence type="ECO:0000256" key="7">
    <source>
        <dbReference type="ARBA" id="ARBA00052340"/>
    </source>
</evidence>
<dbReference type="InterPro" id="IPR022310">
    <property type="entry name" value="NAD/GMP_synthase"/>
</dbReference>
<dbReference type="GO" id="GO:0003952">
    <property type="term" value="F:NAD+ synthase (glutamine-hydrolyzing) activity"/>
    <property type="evidence" value="ECO:0007669"/>
    <property type="project" value="UniProtKB-UniRule"/>
</dbReference>
<dbReference type="InterPro" id="IPR014445">
    <property type="entry name" value="Gln-dep_NAD_synthase"/>
</dbReference>
<sequence>MSALVTVATCNLNQWALDFDGNLKRIIESIRVAKERGARYRVGPELEVCGYGCEDHFLEQDTFYHCWQSLESLLRLDVTNDVLCDIGMPVMHNGVRYNCRVFCLNKRIVLIRPKLFLADDGNYRETRWFTTWKPNFDTGKSRGFDKFVLPASLQKLTDEVHVPFGFGAVSTLDTSCASEACEELFTPDSPHINLSLAGVEIIGNGSGSHHQLRKLHQRMDLIRGATTKSGGVYLYANQQGCDGGRLYYDGCAVIVVNGQVVAQGTQFSVKDVEVVTATVDLDDVRSYRGSVSSRSEQASSLDTVIPKFDVDFSLCHDVKSFTQPTTPAIEVKYHAPEEEIALGPACWMWDYLRRSGGSGFFLPLSGGADSSSVACIVGVMCHLVADAANKGNEQVKKDVQRIMGTSDQEYQPVTSANLASHILHTTYMGTKNSSAATKKRAAALASEIGCYHLSMGGTMQEDLALQNIQARLRMVMAYLLAQLLPWVRSKTGFLLVLSSGNVDEALRGYMTKYDCSSGDLNPIGAVSKSDLKKLMRWVAVEYNYPALQTIEEAPPTAELRLTDENAEEDADHSQLDEEDMGMTYDELGLFGRLRKIDRCGPYWMFRKLTHLWSHLAPTVVATKVKRFFFYYSINRHKMTTLTPSYHAENYSPDDNRFDLRPFLYNSRWTRQFDSIDTLATKLEEKKEQ</sequence>
<dbReference type="CDD" id="cd00553">
    <property type="entry name" value="NAD_synthase"/>
    <property type="match status" value="1"/>
</dbReference>
<protein>
    <recommendedName>
        <fullName evidence="8">Glutamine-dependent NAD(+) synthetase</fullName>
        <ecNumber evidence="8">6.3.5.1</ecNumber>
    </recommendedName>
    <alternativeName>
        <fullName evidence="8">NAD(+) synthase [glutamine-hydrolyzing]</fullName>
    </alternativeName>
</protein>
<dbReference type="HAMAP" id="MF_02090">
    <property type="entry name" value="NadE_glutamine_dep"/>
    <property type="match status" value="1"/>
</dbReference>
<comment type="caution">
    <text evidence="10">The sequence shown here is derived from an EMBL/GenBank/DDBJ whole genome shotgun (WGS) entry which is preliminary data.</text>
</comment>
<evidence type="ECO:0000313" key="11">
    <source>
        <dbReference type="Proteomes" id="UP001162029"/>
    </source>
</evidence>
<dbReference type="CDD" id="cd07570">
    <property type="entry name" value="GAT_Gln-NAD-synth"/>
    <property type="match status" value="1"/>
</dbReference>
<name>A0AAV0UA11_9STRA</name>
<keyword evidence="3 8" id="KW-0436">Ligase</keyword>
<dbReference type="GO" id="GO:0005524">
    <property type="term" value="F:ATP binding"/>
    <property type="evidence" value="ECO:0007669"/>
    <property type="project" value="UniProtKB-UniRule"/>
</dbReference>
<dbReference type="SUPFAM" id="SSF52402">
    <property type="entry name" value="Adenine nucleotide alpha hydrolases-like"/>
    <property type="match status" value="1"/>
</dbReference>
<dbReference type="Pfam" id="PF00795">
    <property type="entry name" value="CN_hydrolase"/>
    <property type="match status" value="1"/>
</dbReference>
<evidence type="ECO:0000256" key="8">
    <source>
        <dbReference type="PIRNR" id="PIRNR006630"/>
    </source>
</evidence>
<keyword evidence="6 8" id="KW-0520">NAD</keyword>
<dbReference type="Pfam" id="PF02540">
    <property type="entry name" value="NAD_synthase"/>
    <property type="match status" value="1"/>
</dbReference>
<evidence type="ECO:0000256" key="2">
    <source>
        <dbReference type="ARBA" id="ARBA00007145"/>
    </source>
</evidence>
<dbReference type="GO" id="GO:0005737">
    <property type="term" value="C:cytoplasm"/>
    <property type="evidence" value="ECO:0007669"/>
    <property type="project" value="InterPro"/>
</dbReference>
<evidence type="ECO:0000256" key="3">
    <source>
        <dbReference type="ARBA" id="ARBA00022598"/>
    </source>
</evidence>
<dbReference type="InterPro" id="IPR003010">
    <property type="entry name" value="C-N_Hydrolase"/>
</dbReference>
<accession>A0AAV0UA11</accession>
<comment type="catalytic activity">
    <reaction evidence="7 8">
        <text>deamido-NAD(+) + L-glutamine + ATP + H2O = L-glutamate + AMP + diphosphate + NAD(+) + H(+)</text>
        <dbReference type="Rhea" id="RHEA:24384"/>
        <dbReference type="ChEBI" id="CHEBI:15377"/>
        <dbReference type="ChEBI" id="CHEBI:15378"/>
        <dbReference type="ChEBI" id="CHEBI:29985"/>
        <dbReference type="ChEBI" id="CHEBI:30616"/>
        <dbReference type="ChEBI" id="CHEBI:33019"/>
        <dbReference type="ChEBI" id="CHEBI:57540"/>
        <dbReference type="ChEBI" id="CHEBI:58359"/>
        <dbReference type="ChEBI" id="CHEBI:58437"/>
        <dbReference type="ChEBI" id="CHEBI:456215"/>
        <dbReference type="EC" id="6.3.5.1"/>
    </reaction>
</comment>
<dbReference type="InterPro" id="IPR036526">
    <property type="entry name" value="C-N_Hydrolase_sf"/>
</dbReference>
<dbReference type="Gene3D" id="3.60.110.10">
    <property type="entry name" value="Carbon-nitrogen hydrolase"/>
    <property type="match status" value="1"/>
</dbReference>
<dbReference type="FunFam" id="3.60.110.10:FF:000003">
    <property type="entry name" value="Glutamine-dependent NAD(+) synthetase"/>
    <property type="match status" value="1"/>
</dbReference>
<dbReference type="EC" id="6.3.5.1" evidence="8"/>
<dbReference type="PIRSF" id="PIRSF006630">
    <property type="entry name" value="NADS_GAT"/>
    <property type="match status" value="1"/>
</dbReference>
<feature type="domain" description="CN hydrolase" evidence="9">
    <location>
        <begin position="5"/>
        <end position="281"/>
    </location>
</feature>
<dbReference type="SUPFAM" id="SSF56317">
    <property type="entry name" value="Carbon-nitrogen hydrolase"/>
    <property type="match status" value="1"/>
</dbReference>
<dbReference type="PANTHER" id="PTHR23090">
    <property type="entry name" value="NH 3 /GLUTAMINE-DEPENDENT NAD + SYNTHETASE"/>
    <property type="match status" value="1"/>
</dbReference>
<dbReference type="PANTHER" id="PTHR23090:SF9">
    <property type="entry name" value="GLUTAMINE-DEPENDENT NAD(+) SYNTHETASE"/>
    <property type="match status" value="1"/>
</dbReference>
<evidence type="ECO:0000313" key="10">
    <source>
        <dbReference type="EMBL" id="CAI5732893.1"/>
    </source>
</evidence>
<dbReference type="Proteomes" id="UP001162029">
    <property type="component" value="Unassembled WGS sequence"/>
</dbReference>
<proteinExistence type="inferred from homology"/>
<dbReference type="NCBIfam" id="TIGR00552">
    <property type="entry name" value="nadE"/>
    <property type="match status" value="1"/>
</dbReference>
<dbReference type="PROSITE" id="PS50263">
    <property type="entry name" value="CN_HYDROLASE"/>
    <property type="match status" value="1"/>
</dbReference>
<evidence type="ECO:0000256" key="6">
    <source>
        <dbReference type="ARBA" id="ARBA00023027"/>
    </source>
</evidence>
<keyword evidence="11" id="KW-1185">Reference proteome</keyword>
<dbReference type="EMBL" id="CANTFM010000987">
    <property type="protein sequence ID" value="CAI5732893.1"/>
    <property type="molecule type" value="Genomic_DNA"/>
</dbReference>
<keyword evidence="5 8" id="KW-0067">ATP-binding</keyword>
<comment type="similarity">
    <text evidence="2 8">In the C-terminal section; belongs to the NAD synthetase family.</text>
</comment>
<gene>
    <name evidence="10" type="ORF">PDE001_LOCUS5236</name>
</gene>
<dbReference type="InterPro" id="IPR014729">
    <property type="entry name" value="Rossmann-like_a/b/a_fold"/>
</dbReference>
<evidence type="ECO:0000259" key="9">
    <source>
        <dbReference type="PROSITE" id="PS50263"/>
    </source>
</evidence>
<comment type="pathway">
    <text evidence="1 8">Cofactor biosynthesis; NAD(+) biosynthesis; NAD(+) from deamido-NAD(+) (L-Gln route): step 1/1.</text>
</comment>
<dbReference type="FunFam" id="3.40.50.620:FF:000036">
    <property type="entry name" value="Glutamine-dependent NAD(+) synthetase"/>
    <property type="match status" value="1"/>
</dbReference>
<keyword evidence="4 8" id="KW-0547">Nucleotide-binding</keyword>
<dbReference type="AlphaFoldDB" id="A0AAV0UA11"/>